<name>A0ABQ8KLL1_9APHY</name>
<dbReference type="EMBL" id="JADCUA010000007">
    <property type="protein sequence ID" value="KAH9838600.1"/>
    <property type="molecule type" value="Genomic_DNA"/>
</dbReference>
<reference evidence="2 3" key="1">
    <citation type="journal article" date="2021" name="Environ. Microbiol.">
        <title>Gene family expansions and transcriptome signatures uncover fungal adaptations to wood decay.</title>
        <authorList>
            <person name="Hage H."/>
            <person name="Miyauchi S."/>
            <person name="Viragh M."/>
            <person name="Drula E."/>
            <person name="Min B."/>
            <person name="Chaduli D."/>
            <person name="Navarro D."/>
            <person name="Favel A."/>
            <person name="Norest M."/>
            <person name="Lesage-Meessen L."/>
            <person name="Balint B."/>
            <person name="Merenyi Z."/>
            <person name="de Eugenio L."/>
            <person name="Morin E."/>
            <person name="Martinez A.T."/>
            <person name="Baldrian P."/>
            <person name="Stursova M."/>
            <person name="Martinez M.J."/>
            <person name="Novotny C."/>
            <person name="Magnuson J.K."/>
            <person name="Spatafora J.W."/>
            <person name="Maurice S."/>
            <person name="Pangilinan J."/>
            <person name="Andreopoulos W."/>
            <person name="LaButti K."/>
            <person name="Hundley H."/>
            <person name="Na H."/>
            <person name="Kuo A."/>
            <person name="Barry K."/>
            <person name="Lipzen A."/>
            <person name="Henrissat B."/>
            <person name="Riley R."/>
            <person name="Ahrendt S."/>
            <person name="Nagy L.G."/>
            <person name="Grigoriev I.V."/>
            <person name="Martin F."/>
            <person name="Rosso M.N."/>
        </authorList>
    </citation>
    <scope>NUCLEOTIDE SEQUENCE [LARGE SCALE GENOMIC DNA]</scope>
    <source>
        <strain evidence="2 3">CIRM-BRFM 1785</strain>
    </source>
</reference>
<feature type="compositionally biased region" description="Basic and acidic residues" evidence="1">
    <location>
        <begin position="42"/>
        <end position="52"/>
    </location>
</feature>
<dbReference type="Gene3D" id="2.60.40.790">
    <property type="match status" value="1"/>
</dbReference>
<accession>A0ABQ8KLL1</accession>
<sequence>MEGAKEAKQEPRSPSPPSPTVVSSLHTTPMIPDEETPDSLWEEVRRLKEKSLAKTPPKVRSIGEALSSGSAKARSREKKLTKRTSSPTFKESPDGLTMTVTFDIPDVQKQDMHVSFRSKHIIVTWRMRNVREKMEDGVLVRDRQEIKHTQFIPIPEGTKFEDVTASQDGSRLILTYPNSRCVPVSPRSPRVSLGTTLNPAR</sequence>
<protein>
    <recommendedName>
        <fullName evidence="4">SHSP domain-containing protein</fullName>
    </recommendedName>
</protein>
<dbReference type="RefSeq" id="XP_047780515.1">
    <property type="nucleotide sequence ID" value="XM_047920455.1"/>
</dbReference>
<comment type="caution">
    <text evidence="2">The sequence shown here is derived from an EMBL/GenBank/DDBJ whole genome shotgun (WGS) entry which is preliminary data.</text>
</comment>
<dbReference type="SUPFAM" id="SSF49764">
    <property type="entry name" value="HSP20-like chaperones"/>
    <property type="match status" value="1"/>
</dbReference>
<feature type="compositionally biased region" description="Basic residues" evidence="1">
    <location>
        <begin position="73"/>
        <end position="82"/>
    </location>
</feature>
<gene>
    <name evidence="2" type="ORF">C8Q71DRAFT_705679</name>
</gene>
<dbReference type="InterPro" id="IPR008978">
    <property type="entry name" value="HSP20-like_chaperone"/>
</dbReference>
<evidence type="ECO:0000313" key="3">
    <source>
        <dbReference type="Proteomes" id="UP000814176"/>
    </source>
</evidence>
<evidence type="ECO:0000256" key="1">
    <source>
        <dbReference type="SAM" id="MobiDB-lite"/>
    </source>
</evidence>
<feature type="compositionally biased region" description="Basic and acidic residues" evidence="1">
    <location>
        <begin position="1"/>
        <end position="11"/>
    </location>
</feature>
<proteinExistence type="predicted"/>
<evidence type="ECO:0008006" key="4">
    <source>
        <dbReference type="Google" id="ProtNLM"/>
    </source>
</evidence>
<feature type="region of interest" description="Disordered" evidence="1">
    <location>
        <begin position="1"/>
        <end position="92"/>
    </location>
</feature>
<feature type="compositionally biased region" description="Acidic residues" evidence="1">
    <location>
        <begin position="32"/>
        <end position="41"/>
    </location>
</feature>
<dbReference type="CDD" id="cd06464">
    <property type="entry name" value="ACD_sHsps-like"/>
    <property type="match status" value="1"/>
</dbReference>
<dbReference type="Proteomes" id="UP000814176">
    <property type="component" value="Unassembled WGS sequence"/>
</dbReference>
<dbReference type="GeneID" id="72001187"/>
<evidence type="ECO:0000313" key="2">
    <source>
        <dbReference type="EMBL" id="KAH9838600.1"/>
    </source>
</evidence>
<organism evidence="2 3">
    <name type="scientific">Rhodofomes roseus</name>
    <dbReference type="NCBI Taxonomy" id="34475"/>
    <lineage>
        <taxon>Eukaryota</taxon>
        <taxon>Fungi</taxon>
        <taxon>Dikarya</taxon>
        <taxon>Basidiomycota</taxon>
        <taxon>Agaricomycotina</taxon>
        <taxon>Agaricomycetes</taxon>
        <taxon>Polyporales</taxon>
        <taxon>Rhodofomes</taxon>
    </lineage>
</organism>
<keyword evidence="3" id="KW-1185">Reference proteome</keyword>